<name>A0A7G9Z949_9EURY</name>
<dbReference type="EMBL" id="MT631668">
    <property type="protein sequence ID" value="QNO56783.1"/>
    <property type="molecule type" value="Genomic_DNA"/>
</dbReference>
<dbReference type="InterPro" id="IPR052544">
    <property type="entry name" value="Bacteriocin_Proc_Enz"/>
</dbReference>
<dbReference type="PANTHER" id="PTHR43745:SF2">
    <property type="entry name" value="NITROREDUCTASE MJ1384-RELATED"/>
    <property type="match status" value="1"/>
</dbReference>
<dbReference type="CDD" id="cd02142">
    <property type="entry name" value="McbC_SagB-like_oxidoreductase"/>
    <property type="match status" value="1"/>
</dbReference>
<protein>
    <recommendedName>
        <fullName evidence="1">Nitroreductase domain-containing protein</fullName>
    </recommendedName>
</protein>
<gene>
    <name evidence="2" type="ORF">AEDKGFPA_00005</name>
</gene>
<dbReference type="AlphaFoldDB" id="A0A7G9Z949"/>
<dbReference type="GO" id="GO:0016491">
    <property type="term" value="F:oxidoreductase activity"/>
    <property type="evidence" value="ECO:0007669"/>
    <property type="project" value="InterPro"/>
</dbReference>
<dbReference type="PANTHER" id="PTHR43745">
    <property type="entry name" value="NITROREDUCTASE MJ1384-RELATED"/>
    <property type="match status" value="1"/>
</dbReference>
<proteinExistence type="predicted"/>
<dbReference type="InterPro" id="IPR020051">
    <property type="entry name" value="SagB-type_dehydrogenase"/>
</dbReference>
<dbReference type="Gene3D" id="3.40.109.10">
    <property type="entry name" value="NADH Oxidase"/>
    <property type="match status" value="1"/>
</dbReference>
<sequence>MKTKLKAKMSTKIIVIISLVLVTTTLLSLSILHRPTGLLEKEEQQEMDERIKLPEPCNTSNTSVEAALSQRRSIRAYSGDKLTIEEVSQLLWSAQGITAPWGGRTAPSAGALYPLELYLVVGDVEGIDKGVYQYRPEEHELEKVTDGDIRAELADAALGQECVRDAAIDIVFTAVYERTTRKYGERGVRYAHMEAGHAAQNVYLQAVSLDLGTVVIGGFNDSKVKKVVNRGERENPLYIMPVGRKG</sequence>
<dbReference type="InterPro" id="IPR000415">
    <property type="entry name" value="Nitroreductase-like"/>
</dbReference>
<feature type="domain" description="Nitroreductase" evidence="1">
    <location>
        <begin position="69"/>
        <end position="244"/>
    </location>
</feature>
<dbReference type="Pfam" id="PF00881">
    <property type="entry name" value="Nitroreductase"/>
    <property type="match status" value="1"/>
</dbReference>
<dbReference type="NCBIfam" id="TIGR03605">
    <property type="entry name" value="antibiot_sagB"/>
    <property type="match status" value="1"/>
</dbReference>
<organism evidence="2">
    <name type="scientific">Candidatus Methanophaga sp. ANME-1 ERB7</name>
    <dbReference type="NCBI Taxonomy" id="2759913"/>
    <lineage>
        <taxon>Archaea</taxon>
        <taxon>Methanobacteriati</taxon>
        <taxon>Methanobacteriota</taxon>
        <taxon>Stenosarchaea group</taxon>
        <taxon>Methanomicrobia</taxon>
        <taxon>Candidatus Methanophagales</taxon>
        <taxon>Candidatus Methanophagaceae</taxon>
        <taxon>Candidatus Methanophaga</taxon>
    </lineage>
</organism>
<evidence type="ECO:0000259" key="1">
    <source>
        <dbReference type="Pfam" id="PF00881"/>
    </source>
</evidence>
<dbReference type="SUPFAM" id="SSF55469">
    <property type="entry name" value="FMN-dependent nitroreductase-like"/>
    <property type="match status" value="1"/>
</dbReference>
<accession>A0A7G9Z949</accession>
<dbReference type="InterPro" id="IPR029479">
    <property type="entry name" value="Nitroreductase"/>
</dbReference>
<reference evidence="2" key="1">
    <citation type="submission" date="2020-06" db="EMBL/GenBank/DDBJ databases">
        <title>Unique genomic features of the anaerobic methanotrophic archaea.</title>
        <authorList>
            <person name="Chadwick G.L."/>
            <person name="Skennerton C.T."/>
            <person name="Laso-Perez R."/>
            <person name="Leu A.O."/>
            <person name="Speth D.R."/>
            <person name="Yu H."/>
            <person name="Morgan-Lang C."/>
            <person name="Hatzenpichler R."/>
            <person name="Goudeau D."/>
            <person name="Malmstrom R."/>
            <person name="Brazelton W.J."/>
            <person name="Woyke T."/>
            <person name="Hallam S.J."/>
            <person name="Tyson G.W."/>
            <person name="Wegener G."/>
            <person name="Boetius A."/>
            <person name="Orphan V."/>
        </authorList>
    </citation>
    <scope>NUCLEOTIDE SEQUENCE</scope>
</reference>
<evidence type="ECO:0000313" key="2">
    <source>
        <dbReference type="EMBL" id="QNO56783.1"/>
    </source>
</evidence>